<dbReference type="GO" id="GO:0016020">
    <property type="term" value="C:membrane"/>
    <property type="evidence" value="ECO:0007669"/>
    <property type="project" value="UniProtKB-SubCell"/>
</dbReference>
<evidence type="ECO:0000313" key="10">
    <source>
        <dbReference type="Proteomes" id="UP000250043"/>
    </source>
</evidence>
<dbReference type="Gene3D" id="1.20.1250.20">
    <property type="entry name" value="MFS general substrate transporter like domains"/>
    <property type="match status" value="2"/>
</dbReference>
<dbReference type="InterPro" id="IPR011701">
    <property type="entry name" value="MFS"/>
</dbReference>
<dbReference type="GO" id="GO:0022857">
    <property type="term" value="F:transmembrane transporter activity"/>
    <property type="evidence" value="ECO:0007669"/>
    <property type="project" value="InterPro"/>
</dbReference>
<evidence type="ECO:0000256" key="3">
    <source>
        <dbReference type="ARBA" id="ARBA00022692"/>
    </source>
</evidence>
<feature type="transmembrane region" description="Helical" evidence="7">
    <location>
        <begin position="120"/>
        <end position="140"/>
    </location>
</feature>
<dbReference type="EMBL" id="KV722480">
    <property type="protein sequence ID" value="OCH87592.1"/>
    <property type="molecule type" value="Genomic_DNA"/>
</dbReference>
<dbReference type="Pfam" id="PF07690">
    <property type="entry name" value="MFS_1"/>
    <property type="match status" value="1"/>
</dbReference>
<feature type="transmembrane region" description="Helical" evidence="7">
    <location>
        <begin position="213"/>
        <end position="235"/>
    </location>
</feature>
<feature type="transmembrane region" description="Helical" evidence="7">
    <location>
        <begin position="320"/>
        <end position="340"/>
    </location>
</feature>
<dbReference type="InterPro" id="IPR036259">
    <property type="entry name" value="MFS_trans_sf"/>
</dbReference>
<evidence type="ECO:0000256" key="4">
    <source>
        <dbReference type="ARBA" id="ARBA00022989"/>
    </source>
</evidence>
<dbReference type="AlphaFoldDB" id="A0A8E2AVS8"/>
<keyword evidence="3 7" id="KW-0812">Transmembrane</keyword>
<accession>A0A8E2AVS8</accession>
<feature type="transmembrane region" description="Helical" evidence="7">
    <location>
        <begin position="433"/>
        <end position="458"/>
    </location>
</feature>
<dbReference type="SUPFAM" id="SSF103473">
    <property type="entry name" value="MFS general substrate transporter"/>
    <property type="match status" value="1"/>
</dbReference>
<dbReference type="FunFam" id="1.20.1250.20:FF:000068">
    <property type="entry name" value="MFS general substrate transporter"/>
    <property type="match status" value="1"/>
</dbReference>
<evidence type="ECO:0000259" key="8">
    <source>
        <dbReference type="PROSITE" id="PS50850"/>
    </source>
</evidence>
<dbReference type="Proteomes" id="UP000250043">
    <property type="component" value="Unassembled WGS sequence"/>
</dbReference>
<feature type="domain" description="Major facilitator superfamily (MFS) profile" evidence="8">
    <location>
        <begin position="54"/>
        <end position="463"/>
    </location>
</feature>
<dbReference type="PANTHER" id="PTHR43791:SF22">
    <property type="entry name" value="TRANSPORTER, PUTATIVE (AFU_ORTHOLOGUE AFUA_6G11320)-RELATED"/>
    <property type="match status" value="1"/>
</dbReference>
<keyword evidence="4 7" id="KW-1133">Transmembrane helix</keyword>
<feature type="transmembrane region" description="Helical" evidence="7">
    <location>
        <begin position="91"/>
        <end position="113"/>
    </location>
</feature>
<protein>
    <submittedName>
        <fullName evidence="9">MFS general substrate transporter</fullName>
    </submittedName>
</protein>
<dbReference type="FunFam" id="1.20.1250.20:FF:000034">
    <property type="entry name" value="MFS general substrate transporter"/>
    <property type="match status" value="1"/>
</dbReference>
<evidence type="ECO:0000256" key="1">
    <source>
        <dbReference type="ARBA" id="ARBA00004141"/>
    </source>
</evidence>
<feature type="compositionally biased region" description="Low complexity" evidence="6">
    <location>
        <begin position="1"/>
        <end position="20"/>
    </location>
</feature>
<dbReference type="PROSITE" id="PS50850">
    <property type="entry name" value="MFS"/>
    <property type="match status" value="1"/>
</dbReference>
<feature type="transmembrane region" description="Helical" evidence="7">
    <location>
        <begin position="406"/>
        <end position="427"/>
    </location>
</feature>
<feature type="transmembrane region" description="Helical" evidence="7">
    <location>
        <begin position="283"/>
        <end position="308"/>
    </location>
</feature>
<proteinExistence type="predicted"/>
<dbReference type="PANTHER" id="PTHR43791">
    <property type="entry name" value="PERMEASE-RELATED"/>
    <property type="match status" value="1"/>
</dbReference>
<feature type="transmembrane region" description="Helical" evidence="7">
    <location>
        <begin position="347"/>
        <end position="366"/>
    </location>
</feature>
<reference evidence="9 10" key="1">
    <citation type="submission" date="2016-07" db="EMBL/GenBank/DDBJ databases">
        <title>Draft genome of the white-rot fungus Obba rivulosa 3A-2.</title>
        <authorList>
            <consortium name="DOE Joint Genome Institute"/>
            <person name="Miettinen O."/>
            <person name="Riley R."/>
            <person name="Acob R."/>
            <person name="Barry K."/>
            <person name="Cullen D."/>
            <person name="De Vries R."/>
            <person name="Hainaut M."/>
            <person name="Hatakka A."/>
            <person name="Henrissat B."/>
            <person name="Hilden K."/>
            <person name="Kuo R."/>
            <person name="Labutti K."/>
            <person name="Lipzen A."/>
            <person name="Makela M.R."/>
            <person name="Sandor L."/>
            <person name="Spatafora J.W."/>
            <person name="Grigoriev I.V."/>
            <person name="Hibbett D.S."/>
        </authorList>
    </citation>
    <scope>NUCLEOTIDE SEQUENCE [LARGE SCALE GENOMIC DNA]</scope>
    <source>
        <strain evidence="9 10">3A-2</strain>
    </source>
</reference>
<evidence type="ECO:0000256" key="5">
    <source>
        <dbReference type="ARBA" id="ARBA00023136"/>
    </source>
</evidence>
<dbReference type="OrthoDB" id="2962993at2759"/>
<feature type="transmembrane region" description="Helical" evidence="7">
    <location>
        <begin position="180"/>
        <end position="201"/>
    </location>
</feature>
<keyword evidence="2" id="KW-0813">Transport</keyword>
<dbReference type="InterPro" id="IPR020846">
    <property type="entry name" value="MFS_dom"/>
</dbReference>
<comment type="subcellular location">
    <subcellularLocation>
        <location evidence="1">Membrane</location>
        <topology evidence="1">Multi-pass membrane protein</topology>
    </subcellularLocation>
</comment>
<name>A0A8E2AVS8_9APHY</name>
<gene>
    <name evidence="9" type="ORF">OBBRIDRAFT_837248</name>
</gene>
<dbReference type="CDD" id="cd17327">
    <property type="entry name" value="MFS_FEN2_like"/>
    <property type="match status" value="1"/>
</dbReference>
<sequence>MAPNLPSLSPSESLKSPASATSHDEKHQTTASPDAAPQSGLAEKKLLRKLDLNLLPILTILYLLSFLDRSNIGNAKLDGLTADLHMTQPQYLNVLTLYFVGYVIFEVPSNIVLKRMSPRTWLPTLMILWGIVSTLMGLVHNYAGLLAIRFFLGMTESGLFPGVVYYLSMWYKRKEQHFRISIFFSAASLAGAFGGVLAFGIGKMDGVGGKAGWSWIFIIEGLLTIVIAAFSYLLVHNYPDTVSFLTPEEKTLLHNRLRDDNDALTGERFAWNSVFKAFKDISVWLYCFTFMGCSLPLYTLSLFLPTIIADLGFTAADAQLLTVPPYFVATALTFFTALGSHYVNRRAPFIIGAAFLAIIGYIILLSDFTVGVQYFATFLCAGGIYPATAITLSWPANNVSGQLKRAVACALQISIGNTGAILGTQLYRHSPRFFLGHAFSVGYLCLAAVAASLNWYVLAKRNREKEEYATEGKYERKYEGTNLDDRETRLLLGDEHPAWKFQL</sequence>
<evidence type="ECO:0000256" key="2">
    <source>
        <dbReference type="ARBA" id="ARBA00022448"/>
    </source>
</evidence>
<evidence type="ECO:0000256" key="7">
    <source>
        <dbReference type="SAM" id="Phobius"/>
    </source>
</evidence>
<feature type="transmembrane region" description="Helical" evidence="7">
    <location>
        <begin position="146"/>
        <end position="168"/>
    </location>
</feature>
<feature type="transmembrane region" description="Helical" evidence="7">
    <location>
        <begin position="372"/>
        <end position="394"/>
    </location>
</feature>
<keyword evidence="5 7" id="KW-0472">Membrane</keyword>
<evidence type="ECO:0000256" key="6">
    <source>
        <dbReference type="SAM" id="MobiDB-lite"/>
    </source>
</evidence>
<evidence type="ECO:0000313" key="9">
    <source>
        <dbReference type="EMBL" id="OCH87592.1"/>
    </source>
</evidence>
<feature type="region of interest" description="Disordered" evidence="6">
    <location>
        <begin position="1"/>
        <end position="37"/>
    </location>
</feature>
<organism evidence="9 10">
    <name type="scientific">Obba rivulosa</name>
    <dbReference type="NCBI Taxonomy" id="1052685"/>
    <lineage>
        <taxon>Eukaryota</taxon>
        <taxon>Fungi</taxon>
        <taxon>Dikarya</taxon>
        <taxon>Basidiomycota</taxon>
        <taxon>Agaricomycotina</taxon>
        <taxon>Agaricomycetes</taxon>
        <taxon>Polyporales</taxon>
        <taxon>Gelatoporiaceae</taxon>
        <taxon>Obba</taxon>
    </lineage>
</organism>
<keyword evidence="10" id="KW-1185">Reference proteome</keyword>